<dbReference type="GeneID" id="20818012"/>
<name>W4FLW5_APHAT</name>
<organism evidence="1">
    <name type="scientific">Aphanomyces astaci</name>
    <name type="common">Crayfish plague agent</name>
    <dbReference type="NCBI Taxonomy" id="112090"/>
    <lineage>
        <taxon>Eukaryota</taxon>
        <taxon>Sar</taxon>
        <taxon>Stramenopiles</taxon>
        <taxon>Oomycota</taxon>
        <taxon>Saprolegniomycetes</taxon>
        <taxon>Saprolegniales</taxon>
        <taxon>Verrucalvaceae</taxon>
        <taxon>Aphanomyces</taxon>
    </lineage>
</organism>
<dbReference type="RefSeq" id="XP_009842638.1">
    <property type="nucleotide sequence ID" value="XM_009844336.1"/>
</dbReference>
<dbReference type="EMBL" id="KI913191">
    <property type="protein sequence ID" value="ETV67891.1"/>
    <property type="molecule type" value="Genomic_DNA"/>
</dbReference>
<sequence>MYKSGLKVTCDTWLYTSKSTEATGIPRALAVAAAYSTWLAGTMGSADEYENSLGTAASCWMRRLKLTSSGCQRPTSEMATNSYTRRNGRHDSANAMSDDAYSVTWCWKHTHDRAPSLDKMCGTIAMLVSVDSHAVNLAKLASCTKSGE</sequence>
<protein>
    <submittedName>
        <fullName evidence="1">Uncharacterized protein</fullName>
    </submittedName>
</protein>
<gene>
    <name evidence="1" type="ORF">H257_16016</name>
</gene>
<dbReference type="EMBL" id="KI913191">
    <property type="protein sequence ID" value="ETV67892.1"/>
    <property type="molecule type" value="Genomic_DNA"/>
</dbReference>
<dbReference type="AlphaFoldDB" id="W4FLW5"/>
<evidence type="ECO:0000313" key="1">
    <source>
        <dbReference type="EMBL" id="ETV67891.1"/>
    </source>
</evidence>
<dbReference type="RefSeq" id="XP_009842636.1">
    <property type="nucleotide sequence ID" value="XM_009844334.1"/>
</dbReference>
<reference evidence="1" key="1">
    <citation type="submission" date="2013-12" db="EMBL/GenBank/DDBJ databases">
        <title>The Genome Sequence of Aphanomyces astaci APO3.</title>
        <authorList>
            <consortium name="The Broad Institute Genomics Platform"/>
            <person name="Russ C."/>
            <person name="Tyler B."/>
            <person name="van West P."/>
            <person name="Dieguez-Uribeondo J."/>
            <person name="Young S.K."/>
            <person name="Zeng Q."/>
            <person name="Gargeya S."/>
            <person name="Fitzgerald M."/>
            <person name="Abouelleil A."/>
            <person name="Alvarado L."/>
            <person name="Chapman S.B."/>
            <person name="Gainer-Dewar J."/>
            <person name="Goldberg J."/>
            <person name="Griggs A."/>
            <person name="Gujja S."/>
            <person name="Hansen M."/>
            <person name="Howarth C."/>
            <person name="Imamovic A."/>
            <person name="Ireland A."/>
            <person name="Larimer J."/>
            <person name="McCowan C."/>
            <person name="Murphy C."/>
            <person name="Pearson M."/>
            <person name="Poon T.W."/>
            <person name="Priest M."/>
            <person name="Roberts A."/>
            <person name="Saif S."/>
            <person name="Shea T."/>
            <person name="Sykes S."/>
            <person name="Wortman J."/>
            <person name="Nusbaum C."/>
            <person name="Birren B."/>
        </authorList>
    </citation>
    <scope>NUCLEOTIDE SEQUENCE [LARGE SCALE GENOMIC DNA]</scope>
    <source>
        <strain evidence="1">APO3</strain>
    </source>
</reference>
<proteinExistence type="predicted"/>
<dbReference type="VEuPathDB" id="FungiDB:H257_16016"/>
<accession>W4FLW5</accession>